<dbReference type="Pfam" id="PF22936">
    <property type="entry name" value="Pol_BBD"/>
    <property type="match status" value="1"/>
</dbReference>
<dbReference type="AlphaFoldDB" id="A0A9W8UI09"/>
<dbReference type="InterPro" id="IPR054722">
    <property type="entry name" value="PolX-like_BBD"/>
</dbReference>
<evidence type="ECO:0000259" key="1">
    <source>
        <dbReference type="Pfam" id="PF22936"/>
    </source>
</evidence>
<keyword evidence="3" id="KW-1185">Reference proteome</keyword>
<name>A0A9W8UI09_AKAMU</name>
<evidence type="ECO:0000313" key="2">
    <source>
        <dbReference type="EMBL" id="KAJ4145740.1"/>
    </source>
</evidence>
<comment type="caution">
    <text evidence="2">The sequence shown here is derived from an EMBL/GenBank/DDBJ whole genome shotgun (WGS) entry which is preliminary data.</text>
</comment>
<dbReference type="Proteomes" id="UP001144673">
    <property type="component" value="Chromosome 2"/>
</dbReference>
<dbReference type="PANTHER" id="PTHR40628">
    <property type="entry name" value="CHROMO DOMAIN-CONTAINING PROTEIN"/>
    <property type="match status" value="1"/>
</dbReference>
<accession>A0A9W8UI09</accession>
<feature type="domain" description="Retrovirus-related Pol polyprotein from transposon TNT 1-94-like beta-barrel" evidence="1">
    <location>
        <begin position="37"/>
        <end position="113"/>
    </location>
</feature>
<gene>
    <name evidence="2" type="ORF">LMH87_004577</name>
</gene>
<protein>
    <recommendedName>
        <fullName evidence="1">Retrovirus-related Pol polyprotein from transposon TNT 1-94-like beta-barrel domain-containing protein</fullName>
    </recommendedName>
</protein>
<dbReference type="PANTHER" id="PTHR40628:SF1">
    <property type="entry name" value="CHROMO DOMAIN-CONTAINING PROTEIN"/>
    <property type="match status" value="1"/>
</dbReference>
<dbReference type="EMBL" id="JAJHUN010000011">
    <property type="protein sequence ID" value="KAJ4145740.1"/>
    <property type="molecule type" value="Genomic_DNA"/>
</dbReference>
<proteinExistence type="predicted"/>
<dbReference type="RefSeq" id="XP_056049410.1">
    <property type="nucleotide sequence ID" value="XM_056195818.1"/>
</dbReference>
<organism evidence="2 3">
    <name type="scientific">Akanthomyces muscarius</name>
    <name type="common">Entomopathogenic fungus</name>
    <name type="synonym">Lecanicillium muscarium</name>
    <dbReference type="NCBI Taxonomy" id="2231603"/>
    <lineage>
        <taxon>Eukaryota</taxon>
        <taxon>Fungi</taxon>
        <taxon>Dikarya</taxon>
        <taxon>Ascomycota</taxon>
        <taxon>Pezizomycotina</taxon>
        <taxon>Sordariomycetes</taxon>
        <taxon>Hypocreomycetidae</taxon>
        <taxon>Hypocreales</taxon>
        <taxon>Cordycipitaceae</taxon>
        <taxon>Akanthomyces</taxon>
    </lineage>
</organism>
<reference evidence="2" key="1">
    <citation type="journal article" date="2023" name="Access Microbiol">
        <title>De-novo genome assembly for Akanthomyces muscarius, a biocontrol agent of insect agricultural pests.</title>
        <authorList>
            <person name="Erdos Z."/>
            <person name="Studholme D.J."/>
            <person name="Raymond B."/>
            <person name="Sharma M."/>
        </authorList>
    </citation>
    <scope>NUCLEOTIDE SEQUENCE</scope>
    <source>
        <strain evidence="2">Ve6</strain>
    </source>
</reference>
<evidence type="ECO:0000313" key="3">
    <source>
        <dbReference type="Proteomes" id="UP001144673"/>
    </source>
</evidence>
<sequence>MGGRTVASGVVRVNAAQPSVAQPSAALPPAALPCPSWVLATGTAVHVAKDRSWFCVDYRPISSALTSDAPVIGMGTMHLPVKQTPGARNRGHGTLTLRDVLHVPSALCNIVGTPVFQDYNVSLGSGPGSDGSISLFDGTPVAYITPGRRLPEVRLSGPPIGPRVGPSPFKPDAIYWIKAAWSETEREKWLDVDAALASGDAPQTPAHPSDEEERWLKRHVDGGFEVICDVSCSATTTTRTAK</sequence>
<dbReference type="GeneID" id="80891736"/>
<dbReference type="KEGG" id="amus:LMH87_004577"/>